<evidence type="ECO:0000256" key="3">
    <source>
        <dbReference type="ARBA" id="ARBA00023235"/>
    </source>
</evidence>
<organism evidence="7 8">
    <name type="scientific">Tianweitania aestuarii</name>
    <dbReference type="NCBI Taxonomy" id="2814886"/>
    <lineage>
        <taxon>Bacteria</taxon>
        <taxon>Pseudomonadati</taxon>
        <taxon>Pseudomonadota</taxon>
        <taxon>Alphaproteobacteria</taxon>
        <taxon>Hyphomicrobiales</taxon>
        <taxon>Phyllobacteriaceae</taxon>
        <taxon>Tianweitania</taxon>
    </lineage>
</organism>
<dbReference type="Gene3D" id="3.30.70.660">
    <property type="entry name" value="Pseudouridine synthase I, catalytic domain, C-terminal subdomain"/>
    <property type="match status" value="1"/>
</dbReference>
<feature type="binding site" evidence="4">
    <location>
        <position position="113"/>
    </location>
    <ligand>
        <name>substrate</name>
    </ligand>
</feature>
<evidence type="ECO:0000259" key="6">
    <source>
        <dbReference type="Pfam" id="PF01416"/>
    </source>
</evidence>
<protein>
    <recommendedName>
        <fullName evidence="4">tRNA pseudouridine synthase A</fullName>
        <ecNumber evidence="4">5.4.99.12</ecNumber>
    </recommendedName>
    <alternativeName>
        <fullName evidence="4">tRNA pseudouridine(38-40) synthase</fullName>
    </alternativeName>
    <alternativeName>
        <fullName evidence="4">tRNA pseudouridylate synthase I</fullName>
    </alternativeName>
    <alternativeName>
        <fullName evidence="4">tRNA-uridine isomerase I</fullName>
    </alternativeName>
</protein>
<dbReference type="CDD" id="cd02570">
    <property type="entry name" value="PseudoU_synth_EcTruA"/>
    <property type="match status" value="1"/>
</dbReference>
<dbReference type="PIRSF" id="PIRSF001430">
    <property type="entry name" value="tRNA_psdUrid_synth"/>
    <property type="match status" value="1"/>
</dbReference>
<comment type="function">
    <text evidence="4">Formation of pseudouridine at positions 38, 39 and 40 in the anticodon stem and loop of transfer RNAs.</text>
</comment>
<comment type="catalytic activity">
    <reaction evidence="4 5">
        <text>uridine(38/39/40) in tRNA = pseudouridine(38/39/40) in tRNA</text>
        <dbReference type="Rhea" id="RHEA:22376"/>
        <dbReference type="Rhea" id="RHEA-COMP:10085"/>
        <dbReference type="Rhea" id="RHEA-COMP:10087"/>
        <dbReference type="ChEBI" id="CHEBI:65314"/>
        <dbReference type="ChEBI" id="CHEBI:65315"/>
        <dbReference type="EC" id="5.4.99.12"/>
    </reaction>
</comment>
<feature type="active site" description="Nucleophile" evidence="4">
    <location>
        <position position="52"/>
    </location>
</feature>
<gene>
    <name evidence="4 7" type="primary">truA</name>
    <name evidence="7" type="ORF">JYU29_01455</name>
</gene>
<comment type="caution">
    <text evidence="7">The sequence shown here is derived from an EMBL/GenBank/DDBJ whole genome shotgun (WGS) entry which is preliminary data.</text>
</comment>
<reference evidence="7 8" key="1">
    <citation type="submission" date="2021-03" db="EMBL/GenBank/DDBJ databases">
        <title>Tianweitania aestuarii sp. nov., isolated from a tidal flat.</title>
        <authorList>
            <person name="Park S."/>
            <person name="Yoon J.-H."/>
        </authorList>
    </citation>
    <scope>NUCLEOTIDE SEQUENCE [LARGE SCALE GENOMIC DNA]</scope>
    <source>
        <strain evidence="7 8">BSSL-BM11</strain>
    </source>
</reference>
<dbReference type="GO" id="GO:0160147">
    <property type="term" value="F:tRNA pseudouridine(38-40) synthase activity"/>
    <property type="evidence" value="ECO:0007669"/>
    <property type="project" value="UniProtKB-EC"/>
</dbReference>
<dbReference type="Pfam" id="PF01416">
    <property type="entry name" value="PseudoU_synth_1"/>
    <property type="match status" value="2"/>
</dbReference>
<evidence type="ECO:0000256" key="4">
    <source>
        <dbReference type="HAMAP-Rule" id="MF_00171"/>
    </source>
</evidence>
<dbReference type="InterPro" id="IPR020103">
    <property type="entry name" value="PsdUridine_synth_cat_dom_sf"/>
</dbReference>
<accession>A0ABS5RQM1</accession>
<dbReference type="EMBL" id="JAFMNX010000001">
    <property type="protein sequence ID" value="MBS9719349.1"/>
    <property type="molecule type" value="Genomic_DNA"/>
</dbReference>
<dbReference type="InterPro" id="IPR001406">
    <property type="entry name" value="PsdUridine_synth_TruA"/>
</dbReference>
<evidence type="ECO:0000313" key="7">
    <source>
        <dbReference type="EMBL" id="MBS9719349.1"/>
    </source>
</evidence>
<dbReference type="PANTHER" id="PTHR11142:SF0">
    <property type="entry name" value="TRNA PSEUDOURIDINE SYNTHASE-LIKE 1"/>
    <property type="match status" value="1"/>
</dbReference>
<name>A0ABS5RQM1_9HYPH</name>
<evidence type="ECO:0000256" key="1">
    <source>
        <dbReference type="ARBA" id="ARBA00009375"/>
    </source>
</evidence>
<comment type="caution">
    <text evidence="4">Lacks conserved residue(s) required for the propagation of feature annotation.</text>
</comment>
<keyword evidence="3 4" id="KW-0413">Isomerase</keyword>
<evidence type="ECO:0000256" key="5">
    <source>
        <dbReference type="RuleBase" id="RU003792"/>
    </source>
</evidence>
<comment type="subunit">
    <text evidence="4">Homodimer.</text>
</comment>
<evidence type="ECO:0000313" key="8">
    <source>
        <dbReference type="Proteomes" id="UP001297272"/>
    </source>
</evidence>
<feature type="domain" description="Pseudouridine synthase I TruA alpha/beta" evidence="6">
    <location>
        <begin position="146"/>
        <end position="248"/>
    </location>
</feature>
<dbReference type="NCBIfam" id="TIGR00071">
    <property type="entry name" value="hisT_truA"/>
    <property type="match status" value="1"/>
</dbReference>
<dbReference type="InterPro" id="IPR020094">
    <property type="entry name" value="TruA/RsuA/RluB/E/F_N"/>
</dbReference>
<dbReference type="InterPro" id="IPR020095">
    <property type="entry name" value="PsdUridine_synth_TruA_C"/>
</dbReference>
<proteinExistence type="inferred from homology"/>
<keyword evidence="8" id="KW-1185">Reference proteome</keyword>
<comment type="similarity">
    <text evidence="1 4 5">Belongs to the tRNA pseudouridine synthase TruA family.</text>
</comment>
<sequence length="254" mass="27765">MPRYRLDIEYDGSAFAGWQMQTGLPSVQGAIQDAIQAYSGEEVRIQGAGRTDAGVHATGQVAHVDLSEPWPARTVMGAINAHLRMAGHRVAILSATEVDESFNARFSATGRHYRYRIINRRAPLALDVGQAWLVPRMLDADAMAQAAQRLVGRHDFTTFRSVHCQAKNPERTLDRLDVVRSGEAIDFIVSARAFLHNQVRSMVGTLKRVGEGAWTADMVQDALEACDRKRCGAMAPADGLFLTGVDYDAVTPGS</sequence>
<dbReference type="PANTHER" id="PTHR11142">
    <property type="entry name" value="PSEUDOURIDYLATE SYNTHASE"/>
    <property type="match status" value="1"/>
</dbReference>
<dbReference type="HAMAP" id="MF_00171">
    <property type="entry name" value="TruA"/>
    <property type="match status" value="1"/>
</dbReference>
<dbReference type="RefSeq" id="WP_213983007.1">
    <property type="nucleotide sequence ID" value="NZ_JAFMNX010000001.1"/>
</dbReference>
<dbReference type="InterPro" id="IPR020097">
    <property type="entry name" value="PsdUridine_synth_TruA_a/b_dom"/>
</dbReference>
<dbReference type="Proteomes" id="UP001297272">
    <property type="component" value="Unassembled WGS sequence"/>
</dbReference>
<dbReference type="SUPFAM" id="SSF55120">
    <property type="entry name" value="Pseudouridine synthase"/>
    <property type="match status" value="1"/>
</dbReference>
<evidence type="ECO:0000256" key="2">
    <source>
        <dbReference type="ARBA" id="ARBA00022694"/>
    </source>
</evidence>
<keyword evidence="2 4" id="KW-0819">tRNA processing</keyword>
<feature type="domain" description="Pseudouridine synthase I TruA alpha/beta" evidence="6">
    <location>
        <begin position="9"/>
        <end position="106"/>
    </location>
</feature>
<dbReference type="EC" id="5.4.99.12" evidence="4"/>
<dbReference type="Gene3D" id="3.30.70.580">
    <property type="entry name" value="Pseudouridine synthase I, catalytic domain, N-terminal subdomain"/>
    <property type="match status" value="1"/>
</dbReference>